<dbReference type="InterPro" id="IPR031327">
    <property type="entry name" value="MCM"/>
</dbReference>
<dbReference type="RefSeq" id="XP_024354186.1">
    <property type="nucleotide sequence ID" value="XM_024491333.1"/>
</dbReference>
<dbReference type="EC" id="3.6.4.12" evidence="3"/>
<dbReference type="PRINTS" id="PR01662">
    <property type="entry name" value="MCMPROTEIN6"/>
</dbReference>
<dbReference type="GO" id="GO:0006270">
    <property type="term" value="P:DNA replication initiation"/>
    <property type="evidence" value="ECO:0007669"/>
    <property type="project" value="InterPro"/>
</dbReference>
<dbReference type="GO" id="GO:1990518">
    <property type="term" value="F:single-stranded 3'-5' DNA helicase activity"/>
    <property type="evidence" value="ECO:0007669"/>
    <property type="project" value="TreeGrafter"/>
</dbReference>
<dbReference type="Pfam" id="PF00493">
    <property type="entry name" value="MCM"/>
    <property type="match status" value="1"/>
</dbReference>
<dbReference type="GO" id="GO:0042555">
    <property type="term" value="C:MCM complex"/>
    <property type="evidence" value="ECO:0007669"/>
    <property type="project" value="InterPro"/>
</dbReference>
<dbReference type="CTD" id="36337799"/>
<evidence type="ECO:0000313" key="16">
    <source>
        <dbReference type="Proteomes" id="UP000019149"/>
    </source>
</evidence>
<dbReference type="PRINTS" id="PR01657">
    <property type="entry name" value="MCMFAMILY"/>
</dbReference>
<dbReference type="InterPro" id="IPR041562">
    <property type="entry name" value="MCM_lid"/>
</dbReference>
<dbReference type="STRING" id="6210.W6UN56"/>
<dbReference type="PROSITE" id="PS00847">
    <property type="entry name" value="MCM_1"/>
    <property type="match status" value="1"/>
</dbReference>
<keyword evidence="4" id="KW-0235">DNA replication</keyword>
<organism evidence="15 16">
    <name type="scientific">Echinococcus granulosus</name>
    <name type="common">Hydatid tapeworm</name>
    <dbReference type="NCBI Taxonomy" id="6210"/>
    <lineage>
        <taxon>Eukaryota</taxon>
        <taxon>Metazoa</taxon>
        <taxon>Spiralia</taxon>
        <taxon>Lophotrochozoa</taxon>
        <taxon>Platyhelminthes</taxon>
        <taxon>Cestoda</taxon>
        <taxon>Eucestoda</taxon>
        <taxon>Cyclophyllidea</taxon>
        <taxon>Taeniidae</taxon>
        <taxon>Echinococcus</taxon>
        <taxon>Echinococcus granulosus group</taxon>
    </lineage>
</organism>
<evidence type="ECO:0000259" key="14">
    <source>
        <dbReference type="PROSITE" id="PS50051"/>
    </source>
</evidence>
<keyword evidence="16" id="KW-1185">Reference proteome</keyword>
<feature type="compositionally biased region" description="Low complexity" evidence="13">
    <location>
        <begin position="1684"/>
        <end position="1705"/>
    </location>
</feature>
<dbReference type="SUPFAM" id="SSF50249">
    <property type="entry name" value="Nucleic acid-binding proteins"/>
    <property type="match status" value="1"/>
</dbReference>
<evidence type="ECO:0000256" key="5">
    <source>
        <dbReference type="ARBA" id="ARBA00022741"/>
    </source>
</evidence>
<dbReference type="GO" id="GO:0005524">
    <property type="term" value="F:ATP binding"/>
    <property type="evidence" value="ECO:0007669"/>
    <property type="project" value="UniProtKB-KW"/>
</dbReference>
<keyword evidence="9 12" id="KW-0238">DNA-binding</keyword>
<keyword evidence="6" id="KW-0378">Hydrolase</keyword>
<dbReference type="Pfam" id="PF00071">
    <property type="entry name" value="Ras"/>
    <property type="match status" value="1"/>
</dbReference>
<accession>W6UN56</accession>
<feature type="region of interest" description="Disordered" evidence="13">
    <location>
        <begin position="1073"/>
        <end position="1097"/>
    </location>
</feature>
<dbReference type="GO" id="GO:0003697">
    <property type="term" value="F:single-stranded DNA binding"/>
    <property type="evidence" value="ECO:0007669"/>
    <property type="project" value="TreeGrafter"/>
</dbReference>
<dbReference type="GO" id="GO:0000727">
    <property type="term" value="P:double-strand break repair via break-induced replication"/>
    <property type="evidence" value="ECO:0007669"/>
    <property type="project" value="TreeGrafter"/>
</dbReference>
<keyword evidence="10" id="KW-0539">Nucleus</keyword>
<sequence>MVGRPKLNFKKLYCFAGAHQSDADLIPTYTVCIIGDPRSGKSCFCNRFVYSHPDWYQEGHPSVLSEVEFRKPVVNSDHWLYWGTVTRRLDDETSVRFCVIEQTEFISDATSLPFSPKSPSIPSNSCSVSYSSHSTNAVTVSGISSTTNFAPFLFKDLHSSNRLHDYILRSTATKVCSPGKLRYYCIDQIGHEERYKQEYFPHMGPLEVHGFLVIYDVSRRASCHDVPNLQQQQLTFLTDILSLISKRKKPVVVVTAKRDIVDEQCLSNVTQFLQKSADFRKIPLVEASAHRNINVELAFLTLARLLENSSNSSKSRSAKLKLLSYQEATREQDEHQRRLREAFVNRVSLSPAGFLTDWPTFLSRYSHQGDVARFIDLWGSDVARETFEQFTAQRKTETKRRHMAKLPEALSTMLLYVGPVTNKSPKELLQRLRAHSRFDQFFVSEELTDDKSIQRCSTRRNFQGDDSRIPFALAIKEPPDNGDSPFIESLKSLVFAESWATNMSIFEESLLKCQANSNASDCFASILPGQSFDHEQLSRVQPTSVLSQEDQLEVYQKFQECLRLNTREEFLDLLLESLPQFIRAASAYLNCLGDTFFAMASSSFRQVPPNTAPQPRSEPNRSRPISPVSEPLTIPLRSVQLPPADIRLCAVLAPPRGAKEQQLGIIKNCIASDSRYHAMDYMPSERQTCLAGHLDILLHRVSQTEASTLLLPRGTIHRHYSCSFMNQQDSLQLTFPLPHCPAYQTDRCIDAVFESLCSSTEWSVGEAQNSFSSHLSCVLGQGDKRLSVAVCAVCTDVVAANAGINLFRAAGFVPEGVTSPSLLTSPSSPSRATQNLVCSWPLASTILTPVDTLLTSVIGDSVISPVLGTVQASFLSHHELLALAINPRRSPDVFDGVILLLSADEAIPTSYSAFPPCTCGEVAAATYCCKCYRGASDCSHTTPRPRSFFSRATAIKALAEHLAPMPHLIVLAVSGTNDSAKMNICHGTGNLSTLPFCSTAESSPQTPIADARLNDWLVDGTKTSVSKEEAEDGNVNKPILGGVFHPAAKLQPNFVLDALSSFLSACWTRKLASGEGGRRRSRKTISPKARDSGEGSHGTIYEGRFHPAPLPGRLHSHHRRCHRHYYHSRHHLHRHHHHRHHHFYRCSRTATSNSSGGGAFRTSETSSTSSPMGSNYRPPKLTLTLAPSISPRGRYGRSCSPPVPSNIPLKQLRFFDQDPSGGSRLRSRSLCCQKNDSTFGTILSKLEGSFASRPDECSTIVEITTAKSNRLSHHLHSLTSTLDPPTGYCSSIASSCSPCPAASSFPSLIPFAYDKASSVSSIEPVFLKFSEGLSPLPPDDIDPATPLHVLSLTGRRRRRRRNEAGWLQRKNEGKDGVEEEKWENEEIFHTTDDALQFGTVLLVPCPHIHRSADNLPPNSQGWTAPTIPYHSMVKQHPSGKKGIDLGLANKGGLNQHHHNYNQQHQTNAGGAILTTTSVGGGVSSFLTSGIRAVTSGFARPRERRRSVSTPCGGEAPLPFASTTTNEMAVVGGGAATVTSASNTPSSSTPGSSRAADLGFACMPPGLETPLHTGTGISGRYTTETAFKASTPSLPFEEMDGLGGGGGLAAGGEFLPPRLWVSSLNQLMQLASASRSSSGGEREVAVAGAKRRMLTPQLRHWHLPSCPHRLCIPRQNLPPPPPPSLSSLSTSRRHPTSNTNPSSSSTKPLEEYSSFRPSYNNHHHCQTDVIAAPPPESRHLPANTTEQSYSTSQHRVRRRQQPQLSTASLSGFPGGRRSVVDLPTSSAYLDAGQGDCSNPPTSSQSTTCLAAAAAPSRLSPPLTLVPFSKLSTGISGTSGRRNRRNVLSLFGGKTNASLSEPQPPQNNTHTSTSAALSGGSAGASFPSTPVHEPSTVTTITAPATLAFGYLKAKSITPPLSTAASSPRSSSVTNTTNTSDWVESVWMSPKLRLYPYLCNAVKNFINDHVPDTLNSGRDFYVSFTDITTLHRLRELNAHQLGKLVKIRAQVVRSHPVHPELTLGTFKCQDCGTIIRNVEQQFKYTQPSVCFNPQCANRVKFELLTNQSKFVDFQKVRVQETQAEVSRGSIPRSMEILLRADAVELAQPGDRCEFIGTLIVVPDVGTRTLERKGTRTIDGFESGISGLKDLGVRELTYKIAFFACTVIPAHGRYLPSDDLESADGVSYEALSKRLSQPELDTICAMSQDKNLFQNLYTSLFPTIHGSEEVKKGLLLMLFGGVPKVTEEGTHLRGDINVCLVGDPSTAKSQFLKQVEQFSPRAVYTSGKASSAAGLTAAVVRDEESFEFVIEAGALMLADNGVCCIDEFDKMDVRDQVAIHEAMEQQTISITKAGVKATLNARTSILAAANPIGGRYDRSRSLRQNIGMSAPVMSRFDLFFVLVDECNDVVDYAIAKSILDLHMGHASQVSATKIYSADDIRRYIAFARCFKPKISIEAMQCMVEEYKKLRQRDASSGSKSAWRITVRQLESLVRLSEAIARLHCADSVTVPFVREAFALLNKSIIRVEQPDINLEETEAHVDVQSAAGTTPMEVEEPSTDHQQQHLRVTYQQYRRIADLLILHTRRVEESGIVPSSAMGSETSSEQSAIRKSQLVNWYLEEVAVETLHSEADLIECKLLVERIIDRLVKKDNVLIALSRSGLDAGENDEDPYLVVHPNYSTD</sequence>
<proteinExistence type="inferred from homology"/>
<protein>
    <recommendedName>
        <fullName evidence="3">DNA helicase</fullName>
        <ecNumber evidence="3">3.6.4.12</ecNumber>
    </recommendedName>
</protein>
<dbReference type="InterPro" id="IPR001208">
    <property type="entry name" value="MCM_dom"/>
</dbReference>
<comment type="caution">
    <text evidence="15">The sequence shown here is derived from an EMBL/GenBank/DDBJ whole genome shotgun (WGS) entry which is preliminary data.</text>
</comment>
<dbReference type="Gene3D" id="3.40.50.300">
    <property type="entry name" value="P-loop containing nucleotide triphosphate hydrolases"/>
    <property type="match status" value="2"/>
</dbReference>
<dbReference type="Pfam" id="PF17855">
    <property type="entry name" value="MCM_lid"/>
    <property type="match status" value="1"/>
</dbReference>
<dbReference type="Gene3D" id="2.20.28.10">
    <property type="match status" value="1"/>
</dbReference>
<evidence type="ECO:0000256" key="6">
    <source>
        <dbReference type="ARBA" id="ARBA00022801"/>
    </source>
</evidence>
<dbReference type="GO" id="GO:1902969">
    <property type="term" value="P:mitotic DNA replication"/>
    <property type="evidence" value="ECO:0007669"/>
    <property type="project" value="TreeGrafter"/>
</dbReference>
<dbReference type="Gene3D" id="1.20.58.870">
    <property type="match status" value="1"/>
</dbReference>
<dbReference type="GO" id="GO:0003924">
    <property type="term" value="F:GTPase activity"/>
    <property type="evidence" value="ECO:0007669"/>
    <property type="project" value="InterPro"/>
</dbReference>
<dbReference type="InterPro" id="IPR027417">
    <property type="entry name" value="P-loop_NTPase"/>
</dbReference>
<evidence type="ECO:0000256" key="12">
    <source>
        <dbReference type="RuleBase" id="RU004070"/>
    </source>
</evidence>
<dbReference type="Proteomes" id="UP000019149">
    <property type="component" value="Unassembled WGS sequence"/>
</dbReference>
<gene>
    <name evidence="15" type="ORF">EGR_02084</name>
</gene>
<dbReference type="GeneID" id="36337799"/>
<dbReference type="Pfam" id="PF17207">
    <property type="entry name" value="MCM_OB"/>
    <property type="match status" value="1"/>
</dbReference>
<dbReference type="InterPro" id="IPR012340">
    <property type="entry name" value="NA-bd_OB-fold"/>
</dbReference>
<dbReference type="Pfam" id="PF18263">
    <property type="entry name" value="WHD_MCM6"/>
    <property type="match status" value="1"/>
</dbReference>
<dbReference type="CDD" id="cd17757">
    <property type="entry name" value="MCM6"/>
    <property type="match status" value="1"/>
</dbReference>
<keyword evidence="5 12" id="KW-0547">Nucleotide-binding</keyword>
<dbReference type="InterPro" id="IPR033762">
    <property type="entry name" value="MCM_OB"/>
</dbReference>
<dbReference type="InterPro" id="IPR001806">
    <property type="entry name" value="Small_GTPase"/>
</dbReference>
<evidence type="ECO:0000313" key="15">
    <source>
        <dbReference type="EMBL" id="EUB62990.1"/>
    </source>
</evidence>
<dbReference type="EMBL" id="APAU02000009">
    <property type="protein sequence ID" value="EUB62990.1"/>
    <property type="molecule type" value="Genomic_DNA"/>
</dbReference>
<dbReference type="InterPro" id="IPR041024">
    <property type="entry name" value="Mcm6_C"/>
</dbReference>
<comment type="subcellular location">
    <subcellularLocation>
        <location evidence="1">Nucleus</location>
    </subcellularLocation>
</comment>
<dbReference type="PROSITE" id="PS51419">
    <property type="entry name" value="RAB"/>
    <property type="match status" value="1"/>
</dbReference>
<feature type="region of interest" description="Disordered" evidence="13">
    <location>
        <begin position="607"/>
        <end position="629"/>
    </location>
</feature>
<dbReference type="PANTHER" id="PTHR11630:SF43">
    <property type="entry name" value="DNA REPLICATION LICENSING FACTOR MCM6"/>
    <property type="match status" value="1"/>
</dbReference>
<dbReference type="FunFam" id="2.20.28.10:FF:000003">
    <property type="entry name" value="DNA helicase"/>
    <property type="match status" value="1"/>
</dbReference>
<feature type="region of interest" description="Disordered" evidence="13">
    <location>
        <begin position="1852"/>
        <end position="1893"/>
    </location>
</feature>
<dbReference type="SUPFAM" id="SSF52540">
    <property type="entry name" value="P-loop containing nucleoside triphosphate hydrolases"/>
    <property type="match status" value="2"/>
</dbReference>
<keyword evidence="8 12" id="KW-0067">ATP-binding</keyword>
<feature type="region of interest" description="Disordered" evidence="13">
    <location>
        <begin position="1152"/>
        <end position="1179"/>
    </location>
</feature>
<feature type="domain" description="MCM C-terminal AAA(+) ATPase" evidence="14">
    <location>
        <begin position="2208"/>
        <end position="2414"/>
    </location>
</feature>
<dbReference type="InterPro" id="IPR008049">
    <property type="entry name" value="MCM6"/>
</dbReference>
<feature type="compositionally biased region" description="Low complexity" evidence="13">
    <location>
        <begin position="1867"/>
        <end position="1887"/>
    </location>
</feature>
<evidence type="ECO:0000256" key="10">
    <source>
        <dbReference type="ARBA" id="ARBA00023242"/>
    </source>
</evidence>
<comment type="similarity">
    <text evidence="2 12">Belongs to the MCM family.</text>
</comment>
<evidence type="ECO:0000256" key="13">
    <source>
        <dbReference type="SAM" id="MobiDB-lite"/>
    </source>
</evidence>
<evidence type="ECO:0000256" key="1">
    <source>
        <dbReference type="ARBA" id="ARBA00004123"/>
    </source>
</evidence>
<feature type="compositionally biased region" description="Polar residues" evidence="13">
    <location>
        <begin position="1741"/>
        <end position="1752"/>
    </location>
</feature>
<dbReference type="SMART" id="SM00350">
    <property type="entry name" value="MCM"/>
    <property type="match status" value="1"/>
</dbReference>
<evidence type="ECO:0000256" key="11">
    <source>
        <dbReference type="ARBA" id="ARBA00023306"/>
    </source>
</evidence>
<evidence type="ECO:0000256" key="4">
    <source>
        <dbReference type="ARBA" id="ARBA00022705"/>
    </source>
</evidence>
<evidence type="ECO:0000256" key="2">
    <source>
        <dbReference type="ARBA" id="ARBA00008010"/>
    </source>
</evidence>
<keyword evidence="11" id="KW-0131">Cell cycle</keyword>
<evidence type="ECO:0000256" key="9">
    <source>
        <dbReference type="ARBA" id="ARBA00023125"/>
    </source>
</evidence>
<dbReference type="PROSITE" id="PS50051">
    <property type="entry name" value="MCM_2"/>
    <property type="match status" value="1"/>
</dbReference>
<feature type="region of interest" description="Disordered" evidence="13">
    <location>
        <begin position="1671"/>
        <end position="1775"/>
    </location>
</feature>
<evidence type="ECO:0000256" key="7">
    <source>
        <dbReference type="ARBA" id="ARBA00022806"/>
    </source>
</evidence>
<reference evidence="15 16" key="1">
    <citation type="journal article" date="2013" name="Nat. Genet.">
        <title>The genome of the hydatid tapeworm Echinococcus granulosus.</title>
        <authorList>
            <person name="Zheng H."/>
            <person name="Zhang W."/>
            <person name="Zhang L."/>
            <person name="Zhang Z."/>
            <person name="Li J."/>
            <person name="Lu G."/>
            <person name="Zhu Y."/>
            <person name="Wang Y."/>
            <person name="Huang Y."/>
            <person name="Liu J."/>
            <person name="Kang H."/>
            <person name="Chen J."/>
            <person name="Wang L."/>
            <person name="Chen A."/>
            <person name="Yu S."/>
            <person name="Gao Z."/>
            <person name="Jin L."/>
            <person name="Gu W."/>
            <person name="Wang Z."/>
            <person name="Zhao L."/>
            <person name="Shi B."/>
            <person name="Wen H."/>
            <person name="Lin R."/>
            <person name="Jones M.K."/>
            <person name="Brejova B."/>
            <person name="Vinar T."/>
            <person name="Zhao G."/>
            <person name="McManus D.P."/>
            <person name="Chen Z."/>
            <person name="Zhou Y."/>
            <person name="Wang S."/>
        </authorList>
    </citation>
    <scope>NUCLEOTIDE SEQUENCE [LARGE SCALE GENOMIC DNA]</scope>
</reference>
<dbReference type="FunFam" id="3.40.50.300:FF:000115">
    <property type="entry name" value="DNA helicase"/>
    <property type="match status" value="1"/>
</dbReference>
<dbReference type="PANTHER" id="PTHR11630">
    <property type="entry name" value="DNA REPLICATION LICENSING FACTOR MCM FAMILY MEMBER"/>
    <property type="match status" value="1"/>
</dbReference>
<dbReference type="GO" id="GO:0005634">
    <property type="term" value="C:nucleus"/>
    <property type="evidence" value="ECO:0007669"/>
    <property type="project" value="UniProtKB-SubCell"/>
</dbReference>
<dbReference type="OMA" id="AKMNICH"/>
<dbReference type="GO" id="GO:0005525">
    <property type="term" value="F:GTP binding"/>
    <property type="evidence" value="ECO:0007669"/>
    <property type="project" value="InterPro"/>
</dbReference>
<dbReference type="Gene3D" id="2.40.50.140">
    <property type="entry name" value="Nucleic acid-binding proteins"/>
    <property type="match status" value="1"/>
</dbReference>
<dbReference type="InterPro" id="IPR018525">
    <property type="entry name" value="MCM_CS"/>
</dbReference>
<dbReference type="OrthoDB" id="9994905at2759"/>
<dbReference type="KEGG" id="egl:EGR_02084"/>
<evidence type="ECO:0000256" key="3">
    <source>
        <dbReference type="ARBA" id="ARBA00012551"/>
    </source>
</evidence>
<evidence type="ECO:0000256" key="8">
    <source>
        <dbReference type="ARBA" id="ARBA00022840"/>
    </source>
</evidence>
<name>W6UN56_ECHGR</name>
<keyword evidence="7" id="KW-0347">Helicase</keyword>